<organism evidence="1">
    <name type="scientific">Lepeophtheirus salmonis</name>
    <name type="common">Salmon louse</name>
    <name type="synonym">Caligus salmonis</name>
    <dbReference type="NCBI Taxonomy" id="72036"/>
    <lineage>
        <taxon>Eukaryota</taxon>
        <taxon>Metazoa</taxon>
        <taxon>Ecdysozoa</taxon>
        <taxon>Arthropoda</taxon>
        <taxon>Crustacea</taxon>
        <taxon>Multicrustacea</taxon>
        <taxon>Hexanauplia</taxon>
        <taxon>Copepoda</taxon>
        <taxon>Siphonostomatoida</taxon>
        <taxon>Caligidae</taxon>
        <taxon>Lepeophtheirus</taxon>
    </lineage>
</organism>
<dbReference type="AlphaFoldDB" id="A0A0K2T9Q6"/>
<feature type="non-terminal residue" evidence="1">
    <location>
        <position position="65"/>
    </location>
</feature>
<feature type="non-terminal residue" evidence="1">
    <location>
        <position position="1"/>
    </location>
</feature>
<accession>A0A0K2T9Q6</accession>
<dbReference type="EMBL" id="HACA01005169">
    <property type="protein sequence ID" value="CDW22530.1"/>
    <property type="molecule type" value="Transcribed_RNA"/>
</dbReference>
<evidence type="ECO:0000313" key="1">
    <source>
        <dbReference type="EMBL" id="CDW22530.1"/>
    </source>
</evidence>
<sequence length="65" mass="8018">TSSDFRICRINIRLIWKCVIHNQLFRNFWSIHENIQIQKCLILLIFKRRQKISSKKCIFYADTKF</sequence>
<name>A0A0K2T9Q6_LEPSM</name>
<reference evidence="1" key="1">
    <citation type="submission" date="2014-05" db="EMBL/GenBank/DDBJ databases">
        <authorList>
            <person name="Chronopoulou M."/>
        </authorList>
    </citation>
    <scope>NUCLEOTIDE SEQUENCE</scope>
    <source>
        <tissue evidence="1">Whole organism</tissue>
    </source>
</reference>
<proteinExistence type="predicted"/>
<protein>
    <submittedName>
        <fullName evidence="1">Uncharacterized protein</fullName>
    </submittedName>
</protein>